<name>A0A1Z3HRX7_9CYAN</name>
<dbReference type="SUPFAM" id="SSF69279">
    <property type="entry name" value="Phage tail proteins"/>
    <property type="match status" value="1"/>
</dbReference>
<dbReference type="EMBL" id="CP021983">
    <property type="protein sequence ID" value="ASC73026.1"/>
    <property type="molecule type" value="Genomic_DNA"/>
</dbReference>
<dbReference type="OrthoDB" id="9762420at2"/>
<keyword evidence="2" id="KW-1185">Reference proteome</keyword>
<evidence type="ECO:0000313" key="1">
    <source>
        <dbReference type="EMBL" id="ASC73026.1"/>
    </source>
</evidence>
<dbReference type="RefSeq" id="WP_088430710.1">
    <property type="nucleotide sequence ID" value="NZ_CP021983.2"/>
</dbReference>
<proteinExistence type="predicted"/>
<dbReference type="STRING" id="1641165.XM38_09930"/>
<accession>A0A1Z3HRX7</accession>
<sequence>MIEYRLYIDNTPASREQLDLVEDITVEQAVDMAWEARLQIPIGTDEQGQWNREAEELFAEFTPVRIELRVGDGAFSPLIDGPVVDIETQMQTEPRQSMVTIVVQDDSVFLNREDRIFRFDQLLDHQIAEELFGEVPQITTTDIATTPAPSSNSDISVVQRGTAMQLLRSLAQRQGMHAYVLPGETPGQSIGCFQPFSTEPGDLPPLTLMGPERNLDTFSPHDDLQRPARVTTYALSLLDKTVTQRTTDPGDLDRLGPNPALDEDTRPAAQILPPHYGDAVDLDQMAAAAAERASYASEVSGTVLGHYYRGILLPYQVVTVRGVDPGAAAPT</sequence>
<gene>
    <name evidence="1" type="ORF">XM38_039880</name>
</gene>
<evidence type="ECO:0000313" key="2">
    <source>
        <dbReference type="Proteomes" id="UP000191901"/>
    </source>
</evidence>
<dbReference type="KEGG" id="hhg:XM38_039880"/>
<organism evidence="1 2">
    <name type="scientific">Halomicronema hongdechloris C2206</name>
    <dbReference type="NCBI Taxonomy" id="1641165"/>
    <lineage>
        <taxon>Bacteria</taxon>
        <taxon>Bacillati</taxon>
        <taxon>Cyanobacteriota</taxon>
        <taxon>Cyanophyceae</taxon>
        <taxon>Nodosilineales</taxon>
        <taxon>Nodosilineaceae</taxon>
        <taxon>Halomicronema</taxon>
    </lineage>
</organism>
<protein>
    <submittedName>
        <fullName evidence="1">Uncharacterized protein</fullName>
    </submittedName>
</protein>
<reference evidence="1 2" key="1">
    <citation type="journal article" date="2016" name="Biochim. Biophys. Acta">
        <title>Characterization of red-shifted phycobilisomes isolated from the chlorophyll f-containing cyanobacterium Halomicronema hongdechloris.</title>
        <authorList>
            <person name="Li Y."/>
            <person name="Lin Y."/>
            <person name="Garvey C.J."/>
            <person name="Birch D."/>
            <person name="Corkery R.W."/>
            <person name="Loughlin P.C."/>
            <person name="Scheer H."/>
            <person name="Willows R.D."/>
            <person name="Chen M."/>
        </authorList>
    </citation>
    <scope>NUCLEOTIDE SEQUENCE [LARGE SCALE GENOMIC DNA]</scope>
    <source>
        <strain evidence="1 2">C2206</strain>
    </source>
</reference>
<dbReference type="AlphaFoldDB" id="A0A1Z3HRX7"/>
<dbReference type="Proteomes" id="UP000191901">
    <property type="component" value="Chromosome"/>
</dbReference>